<keyword evidence="3" id="KW-0997">Cell inner membrane</keyword>
<feature type="transmembrane region" description="Helical" evidence="7">
    <location>
        <begin position="354"/>
        <end position="380"/>
    </location>
</feature>
<comment type="subcellular location">
    <subcellularLocation>
        <location evidence="1">Cell inner membrane</location>
        <topology evidence="1">Multi-pass membrane protein</topology>
    </subcellularLocation>
</comment>
<dbReference type="InterPro" id="IPR004681">
    <property type="entry name" value="TRAP_DctM"/>
</dbReference>
<evidence type="ECO:0000256" key="2">
    <source>
        <dbReference type="ARBA" id="ARBA00022475"/>
    </source>
</evidence>
<dbReference type="GO" id="GO:0022857">
    <property type="term" value="F:transmembrane transporter activity"/>
    <property type="evidence" value="ECO:0007669"/>
    <property type="project" value="TreeGrafter"/>
</dbReference>
<dbReference type="KEGG" id="cpor:BED41_03615"/>
<evidence type="ECO:0000256" key="6">
    <source>
        <dbReference type="ARBA" id="ARBA00023136"/>
    </source>
</evidence>
<evidence type="ECO:0000313" key="9">
    <source>
        <dbReference type="EMBL" id="ANZ44257.1"/>
    </source>
</evidence>
<dbReference type="OrthoDB" id="9785600at2"/>
<dbReference type="PIRSF" id="PIRSF006066">
    <property type="entry name" value="HI0050"/>
    <property type="match status" value="1"/>
</dbReference>
<keyword evidence="5 7" id="KW-1133">Transmembrane helix</keyword>
<evidence type="ECO:0000259" key="8">
    <source>
        <dbReference type="Pfam" id="PF06808"/>
    </source>
</evidence>
<accession>A0A1B2I2T9</accession>
<feature type="transmembrane region" description="Helical" evidence="7">
    <location>
        <begin position="171"/>
        <end position="195"/>
    </location>
</feature>
<feature type="transmembrane region" description="Helical" evidence="7">
    <location>
        <begin position="135"/>
        <end position="159"/>
    </location>
</feature>
<gene>
    <name evidence="9" type="ORF">BED41_03615</name>
</gene>
<evidence type="ECO:0000256" key="5">
    <source>
        <dbReference type="ARBA" id="ARBA00022989"/>
    </source>
</evidence>
<reference evidence="9" key="1">
    <citation type="submission" date="2016-08" db="EMBL/GenBank/DDBJ databases">
        <title>Complete genome of Cloacibacillus porcorum.</title>
        <authorList>
            <person name="Looft T."/>
            <person name="Bayles D.O."/>
            <person name="Alt D.P."/>
        </authorList>
    </citation>
    <scope>NUCLEOTIDE SEQUENCE [LARGE SCALE GENOMIC DNA]</scope>
    <source>
        <strain evidence="9">CL-84</strain>
    </source>
</reference>
<dbReference type="Pfam" id="PF06808">
    <property type="entry name" value="DctM"/>
    <property type="match status" value="1"/>
</dbReference>
<dbReference type="InterPro" id="IPR010656">
    <property type="entry name" value="DctM"/>
</dbReference>
<feature type="transmembrane region" description="Helical" evidence="7">
    <location>
        <begin position="94"/>
        <end position="123"/>
    </location>
</feature>
<keyword evidence="6 7" id="KW-0472">Membrane</keyword>
<feature type="transmembrane region" description="Helical" evidence="7">
    <location>
        <begin position="240"/>
        <end position="256"/>
    </location>
</feature>
<keyword evidence="2" id="KW-1003">Cell membrane</keyword>
<feature type="domain" description="TRAP C4-dicarboxylate transport system permease DctM subunit" evidence="8">
    <location>
        <begin position="9"/>
        <end position="417"/>
    </location>
</feature>
<feature type="transmembrane region" description="Helical" evidence="7">
    <location>
        <begin position="400"/>
        <end position="422"/>
    </location>
</feature>
<dbReference type="PANTHER" id="PTHR33362">
    <property type="entry name" value="SIALIC ACID TRAP TRANSPORTER PERMEASE PROTEIN SIAT-RELATED"/>
    <property type="match status" value="1"/>
</dbReference>
<evidence type="ECO:0000256" key="4">
    <source>
        <dbReference type="ARBA" id="ARBA00022692"/>
    </source>
</evidence>
<organism evidence="9 10">
    <name type="scientific">Cloacibacillus porcorum</name>
    <dbReference type="NCBI Taxonomy" id="1197717"/>
    <lineage>
        <taxon>Bacteria</taxon>
        <taxon>Thermotogati</taxon>
        <taxon>Synergistota</taxon>
        <taxon>Synergistia</taxon>
        <taxon>Synergistales</taxon>
        <taxon>Synergistaceae</taxon>
        <taxon>Cloacibacillus</taxon>
    </lineage>
</organism>
<feature type="transmembrane region" description="Helical" evidence="7">
    <location>
        <begin position="313"/>
        <end position="342"/>
    </location>
</feature>
<dbReference type="RefSeq" id="WP_066743206.1">
    <property type="nucleotide sequence ID" value="NZ_CP016757.1"/>
</dbReference>
<evidence type="ECO:0000313" key="10">
    <source>
        <dbReference type="Proteomes" id="UP000093044"/>
    </source>
</evidence>
<dbReference type="STRING" id="1197717.BED41_03615"/>
<dbReference type="AlphaFoldDB" id="A0A1B2I2T9"/>
<dbReference type="PANTHER" id="PTHR33362:SF5">
    <property type="entry name" value="C4-DICARBOXYLATE TRAP TRANSPORTER LARGE PERMEASE PROTEIN DCTM"/>
    <property type="match status" value="1"/>
</dbReference>
<feature type="transmembrane region" description="Helical" evidence="7">
    <location>
        <begin position="268"/>
        <end position="293"/>
    </location>
</feature>
<proteinExistence type="predicted"/>
<dbReference type="Proteomes" id="UP000093044">
    <property type="component" value="Chromosome"/>
</dbReference>
<name>A0A1B2I2T9_9BACT</name>
<dbReference type="EMBL" id="CP016757">
    <property type="protein sequence ID" value="ANZ44257.1"/>
    <property type="molecule type" value="Genomic_DNA"/>
</dbReference>
<dbReference type="GeneID" id="83056940"/>
<feature type="transmembrane region" description="Helical" evidence="7">
    <location>
        <begin position="216"/>
        <end position="234"/>
    </location>
</feature>
<dbReference type="NCBIfam" id="TIGR00786">
    <property type="entry name" value="dctM"/>
    <property type="match status" value="1"/>
</dbReference>
<keyword evidence="10" id="KW-1185">Reference proteome</keyword>
<dbReference type="GO" id="GO:0005886">
    <property type="term" value="C:plasma membrane"/>
    <property type="evidence" value="ECO:0007669"/>
    <property type="project" value="UniProtKB-SubCell"/>
</dbReference>
<evidence type="ECO:0000256" key="1">
    <source>
        <dbReference type="ARBA" id="ARBA00004429"/>
    </source>
</evidence>
<evidence type="ECO:0000256" key="3">
    <source>
        <dbReference type="ARBA" id="ARBA00022519"/>
    </source>
</evidence>
<keyword evidence="4 7" id="KW-0812">Transmembrane</keyword>
<evidence type="ECO:0000256" key="7">
    <source>
        <dbReference type="SAM" id="Phobius"/>
    </source>
</evidence>
<protein>
    <submittedName>
        <fullName evidence="9">C4-dicarboxylate ABC transporter permease</fullName>
    </submittedName>
</protein>
<sequence>MVVQVLSFALAILCIMNVPIAICLGAASFLALYMDGSVPLLLLVQRMFTGTDSFTLLAIPLFMIAGRLMEWGGISKRLIDLSMNVVGGMYGGLANVSILACMFFAAISGSAPATVVAIGSIMVPAMIKEGYGKSFSVAILAAAGIIGVIIPPSILFVSYGVSIGASIGKLFIAGIIPGVIMGLSLMLFCYIVSRINGWKSSVKPTFRGFLSSLKKSIWGLLMPIIILGGIYGGIFTPTESAAVACIYSLFVGFFVYKELNIKNTYISFYEAGTTSAMVLLIIATATAMGWILTTEQVPLMIAEALSSLAQSRYSLLLFLNIMLLVTGCLMEPNAAIIILGPIFLPLLQQANIDLIHFGVVMVVNMAIGMLTPPLGVNLFVAQSLQKDIPIKSIISAVTPMIIVLLVNLMLFTYIPAISTVLLKYFA</sequence>
<feature type="transmembrane region" description="Helical" evidence="7">
    <location>
        <begin position="6"/>
        <end position="33"/>
    </location>
</feature>